<proteinExistence type="predicted"/>
<dbReference type="Proteomes" id="UP000306409">
    <property type="component" value="Chromosome"/>
</dbReference>
<gene>
    <name evidence="1" type="ORF">EHE19_005010</name>
</gene>
<organism evidence="1 2">
    <name type="scientific">Ruminiclostridium herbifermentans</name>
    <dbReference type="NCBI Taxonomy" id="2488810"/>
    <lineage>
        <taxon>Bacteria</taxon>
        <taxon>Bacillati</taxon>
        <taxon>Bacillota</taxon>
        <taxon>Clostridia</taxon>
        <taxon>Eubacteriales</taxon>
        <taxon>Oscillospiraceae</taxon>
        <taxon>Ruminiclostridium</taxon>
    </lineage>
</organism>
<sequence length="56" mass="6514">MGTVVEPYKIEELVIEINRLSKLIENNGTGMYRNISNLIQDTNAQYSESYVRQNTY</sequence>
<dbReference type="EMBL" id="CP061336">
    <property type="protein sequence ID" value="QNU67822.1"/>
    <property type="molecule type" value="Genomic_DNA"/>
</dbReference>
<reference evidence="1 2" key="1">
    <citation type="submission" date="2020-09" db="EMBL/GenBank/DDBJ databases">
        <title>Characterization and genome sequencing of Ruminiclostridium sp. nov. MA18.</title>
        <authorList>
            <person name="Rettenmaier R."/>
            <person name="Kowollik M.-L."/>
            <person name="Liebl W."/>
            <person name="Zverlov V."/>
        </authorList>
    </citation>
    <scope>NUCLEOTIDE SEQUENCE [LARGE SCALE GENOMIC DNA]</scope>
    <source>
        <strain evidence="1 2">MA18</strain>
    </source>
</reference>
<keyword evidence="2" id="KW-1185">Reference proteome</keyword>
<accession>A0A7H1VR10</accession>
<protein>
    <submittedName>
        <fullName evidence="1">Uncharacterized protein</fullName>
    </submittedName>
</protein>
<dbReference type="AlphaFoldDB" id="A0A7H1VR10"/>
<dbReference type="KEGG" id="rher:EHE19_005010"/>
<evidence type="ECO:0000313" key="1">
    <source>
        <dbReference type="EMBL" id="QNU67822.1"/>
    </source>
</evidence>
<evidence type="ECO:0000313" key="2">
    <source>
        <dbReference type="Proteomes" id="UP000306409"/>
    </source>
</evidence>
<name>A0A7H1VR10_9FIRM</name>
<dbReference type="RefSeq" id="WP_171003601.1">
    <property type="nucleotide sequence ID" value="NZ_CP061336.1"/>
</dbReference>